<feature type="transmembrane region" description="Helical" evidence="2">
    <location>
        <begin position="608"/>
        <end position="627"/>
    </location>
</feature>
<evidence type="ECO:0008006" key="5">
    <source>
        <dbReference type="Google" id="ProtNLM"/>
    </source>
</evidence>
<evidence type="ECO:0000313" key="4">
    <source>
        <dbReference type="Proteomes" id="UP001318860"/>
    </source>
</evidence>
<sequence length="628" mass="70393">MKSFESIGKGCGGNPAALSRARLVVQEDSPSHYSDPTPNSREIVVISKGGVVEECGALEVLWDGTGRGGYLWGGSDTQTGPARGGCPRVGAKLSSLLGSALKDGPLLTSLLDNVVDRVTPLHRKMENLEKQANGDLNPSLKLAIAMAIVESRRRQKISHPSATTTAACNGENGNNSESDAIKWKRKAKQRKEEIIRLKEDLKISEGKSSSLSHPFLMMIMIVFDSVYGVHQDVFPQNVSCKCYFYDNFGQLSPKHEDDQKRFGDVLHRRFLRQVRLSERKRKRHDGLSAQSSISVADNAVGNQMEQLRASVDFLVELCETSSPLGVEEGNFRNWSHQATDFIHATLKPLSSGGKIDETIESIVSSLIVRLMRRMCSGSQGDELVHSHNNFQFYVQHLMRKLGSDPYVGQRVILSVSQRISIVAESLLFMDPFDGDFPKMHNCMYLMIQLIEFLISDNLLSWSTRQDFDTKLLEEWVISIFNARRALELLESRNALYMLYMDRVVGDLTRRLGNGYSLVFSNLCSSVILFLSHFPFPTTAYERISKSSNEIRSPFIEQGEQTLDCKQPYCFLNSREMVVQIKQRVRTVPRAIPGGTGGRTRSSAVRGKTSLLQVFFVLSFSIFFAFFLL</sequence>
<gene>
    <name evidence="3" type="ORF">DH2020_029833</name>
</gene>
<evidence type="ECO:0000256" key="2">
    <source>
        <dbReference type="SAM" id="Phobius"/>
    </source>
</evidence>
<name>A0ABR0VMD8_REHGL</name>
<dbReference type="PANTHER" id="PTHR35768">
    <property type="entry name" value="PROTEIN MULTIPOLAR SPINDLE 1"/>
    <property type="match status" value="1"/>
</dbReference>
<dbReference type="Proteomes" id="UP001318860">
    <property type="component" value="Unassembled WGS sequence"/>
</dbReference>
<organism evidence="3 4">
    <name type="scientific">Rehmannia glutinosa</name>
    <name type="common">Chinese foxglove</name>
    <dbReference type="NCBI Taxonomy" id="99300"/>
    <lineage>
        <taxon>Eukaryota</taxon>
        <taxon>Viridiplantae</taxon>
        <taxon>Streptophyta</taxon>
        <taxon>Embryophyta</taxon>
        <taxon>Tracheophyta</taxon>
        <taxon>Spermatophyta</taxon>
        <taxon>Magnoliopsida</taxon>
        <taxon>eudicotyledons</taxon>
        <taxon>Gunneridae</taxon>
        <taxon>Pentapetalae</taxon>
        <taxon>asterids</taxon>
        <taxon>lamiids</taxon>
        <taxon>Lamiales</taxon>
        <taxon>Orobanchaceae</taxon>
        <taxon>Rehmannieae</taxon>
        <taxon>Rehmannia</taxon>
    </lineage>
</organism>
<proteinExistence type="predicted"/>
<keyword evidence="2" id="KW-0472">Membrane</keyword>
<evidence type="ECO:0000256" key="1">
    <source>
        <dbReference type="SAM" id="MobiDB-lite"/>
    </source>
</evidence>
<feature type="compositionally biased region" description="Polar residues" evidence="1">
    <location>
        <begin position="158"/>
        <end position="177"/>
    </location>
</feature>
<evidence type="ECO:0000313" key="3">
    <source>
        <dbReference type="EMBL" id="KAK6136412.1"/>
    </source>
</evidence>
<keyword evidence="4" id="KW-1185">Reference proteome</keyword>
<comment type="caution">
    <text evidence="3">The sequence shown here is derived from an EMBL/GenBank/DDBJ whole genome shotgun (WGS) entry which is preliminary data.</text>
</comment>
<dbReference type="PANTHER" id="PTHR35768:SF1">
    <property type="entry name" value="PROTEIN MULTIPOLAR SPINDLE 1"/>
    <property type="match status" value="1"/>
</dbReference>
<keyword evidence="2" id="KW-0812">Transmembrane</keyword>
<keyword evidence="2" id="KW-1133">Transmembrane helix</keyword>
<protein>
    <recommendedName>
        <fullName evidence="5">Protein MULTIPOLAR SPINDLE 1</fullName>
    </recommendedName>
</protein>
<dbReference type="InterPro" id="IPR037500">
    <property type="entry name" value="Msp1"/>
</dbReference>
<reference evidence="3 4" key="1">
    <citation type="journal article" date="2021" name="Comput. Struct. Biotechnol. J.">
        <title>De novo genome assembly of the potent medicinal plant Rehmannia glutinosa using nanopore technology.</title>
        <authorList>
            <person name="Ma L."/>
            <person name="Dong C."/>
            <person name="Song C."/>
            <person name="Wang X."/>
            <person name="Zheng X."/>
            <person name="Niu Y."/>
            <person name="Chen S."/>
            <person name="Feng W."/>
        </authorList>
    </citation>
    <scope>NUCLEOTIDE SEQUENCE [LARGE SCALE GENOMIC DNA]</scope>
    <source>
        <strain evidence="3">DH-2019</strain>
    </source>
</reference>
<feature type="region of interest" description="Disordered" evidence="1">
    <location>
        <begin position="155"/>
        <end position="177"/>
    </location>
</feature>
<accession>A0ABR0VMD8</accession>
<dbReference type="EMBL" id="JABTTQ020001038">
    <property type="protein sequence ID" value="KAK6136412.1"/>
    <property type="molecule type" value="Genomic_DNA"/>
</dbReference>